<dbReference type="eggNOG" id="KOG3084">
    <property type="taxonomic scope" value="Eukaryota"/>
</dbReference>
<name>I0Z689_COCSC</name>
<dbReference type="GeneID" id="17044248"/>
<dbReference type="Gene3D" id="2.20.70.10">
    <property type="match status" value="1"/>
</dbReference>
<dbReference type="Gene3D" id="3.90.79.10">
    <property type="entry name" value="Nucleoside Triphosphate Pyrophosphohydrolase"/>
    <property type="match status" value="1"/>
</dbReference>
<organism evidence="2 3">
    <name type="scientific">Coccomyxa subellipsoidea (strain C-169)</name>
    <name type="common">Green microalga</name>
    <dbReference type="NCBI Taxonomy" id="574566"/>
    <lineage>
        <taxon>Eukaryota</taxon>
        <taxon>Viridiplantae</taxon>
        <taxon>Chlorophyta</taxon>
        <taxon>core chlorophytes</taxon>
        <taxon>Trebouxiophyceae</taxon>
        <taxon>Trebouxiophyceae incertae sedis</taxon>
        <taxon>Coccomyxaceae</taxon>
        <taxon>Coccomyxa</taxon>
        <taxon>Coccomyxa subellipsoidea</taxon>
    </lineage>
</organism>
<dbReference type="KEGG" id="csl:COCSUDRAFT_40300"/>
<dbReference type="Pfam" id="PF14803">
    <property type="entry name" value="Zn_ribbon_Nudix"/>
    <property type="match status" value="1"/>
</dbReference>
<dbReference type="EMBL" id="AGSI01000003">
    <property type="protein sequence ID" value="EIE26158.1"/>
    <property type="molecule type" value="Genomic_DNA"/>
</dbReference>
<dbReference type="InterPro" id="IPR015797">
    <property type="entry name" value="NUDIX_hydrolase-like_dom_sf"/>
</dbReference>
<keyword evidence="3" id="KW-1185">Reference proteome</keyword>
<dbReference type="OrthoDB" id="447842at2759"/>
<dbReference type="PANTHER" id="PTHR43222">
    <property type="entry name" value="NUDIX HYDROLASE 23"/>
    <property type="match status" value="1"/>
</dbReference>
<sequence>MPQLSNFCKKCGGRIAMMVPPGENEERHVCSDCGYVDYCNPKLVSFQERIMNTSAVAACGGVHSGAWGPAAAVPARDRALQGALDNSGWFLEMGESTAAGAARETWEEASARVEIVAPYAHWDIPVIGQAYILFPRAAGAAVHICAGY</sequence>
<reference evidence="2 3" key="1">
    <citation type="journal article" date="2012" name="Genome Biol.">
        <title>The genome of the polar eukaryotic microalga coccomyxa subellipsoidea reveals traits of cold adaptation.</title>
        <authorList>
            <person name="Blanc G."/>
            <person name="Agarkova I."/>
            <person name="Grimwood J."/>
            <person name="Kuo A."/>
            <person name="Brueggeman A."/>
            <person name="Dunigan D."/>
            <person name="Gurnon J."/>
            <person name="Ladunga I."/>
            <person name="Lindquist E."/>
            <person name="Lucas S."/>
            <person name="Pangilinan J."/>
            <person name="Proschold T."/>
            <person name="Salamov A."/>
            <person name="Schmutz J."/>
            <person name="Weeks D."/>
            <person name="Yamada T."/>
            <person name="Claverie J.M."/>
            <person name="Grigoriev I."/>
            <person name="Van Etten J."/>
            <person name="Lomsadze A."/>
            <person name="Borodovsky M."/>
        </authorList>
    </citation>
    <scope>NUCLEOTIDE SEQUENCE [LARGE SCALE GENOMIC DNA]</scope>
    <source>
        <strain evidence="2 3">C-169</strain>
    </source>
</reference>
<dbReference type="InterPro" id="IPR029401">
    <property type="entry name" value="Nudix_N"/>
</dbReference>
<gene>
    <name evidence="2" type="ORF">COCSUDRAFT_40300</name>
</gene>
<dbReference type="RefSeq" id="XP_005650702.1">
    <property type="nucleotide sequence ID" value="XM_005650645.1"/>
</dbReference>
<feature type="domain" description="Nudix hydrolase N-terminal" evidence="1">
    <location>
        <begin position="6"/>
        <end position="38"/>
    </location>
</feature>
<dbReference type="Proteomes" id="UP000007264">
    <property type="component" value="Unassembled WGS sequence"/>
</dbReference>
<proteinExistence type="predicted"/>
<evidence type="ECO:0000259" key="1">
    <source>
        <dbReference type="Pfam" id="PF14803"/>
    </source>
</evidence>
<dbReference type="AlphaFoldDB" id="I0Z689"/>
<dbReference type="STRING" id="574566.I0Z689"/>
<dbReference type="PANTHER" id="PTHR43222:SF2">
    <property type="entry name" value="NUDIX HYDROLASE 23, CHLOROPLASTIC"/>
    <property type="match status" value="1"/>
</dbReference>
<evidence type="ECO:0000313" key="2">
    <source>
        <dbReference type="EMBL" id="EIE26158.1"/>
    </source>
</evidence>
<dbReference type="SUPFAM" id="SSF55811">
    <property type="entry name" value="Nudix"/>
    <property type="match status" value="1"/>
</dbReference>
<accession>I0Z689</accession>
<evidence type="ECO:0000313" key="3">
    <source>
        <dbReference type="Proteomes" id="UP000007264"/>
    </source>
</evidence>
<comment type="caution">
    <text evidence="2">The sequence shown here is derived from an EMBL/GenBank/DDBJ whole genome shotgun (WGS) entry which is preliminary data.</text>
</comment>
<protein>
    <recommendedName>
        <fullName evidence="1">Nudix hydrolase N-terminal domain-containing protein</fullName>
    </recommendedName>
</protein>